<dbReference type="SUPFAM" id="SSF47413">
    <property type="entry name" value="lambda repressor-like DNA-binding domains"/>
    <property type="match status" value="1"/>
</dbReference>
<dbReference type="Gene3D" id="1.10.260.40">
    <property type="entry name" value="lambda repressor-like DNA-binding domains"/>
    <property type="match status" value="1"/>
</dbReference>
<dbReference type="Pfam" id="PF13560">
    <property type="entry name" value="HTH_31"/>
    <property type="match status" value="1"/>
</dbReference>
<evidence type="ECO:0000313" key="3">
    <source>
        <dbReference type="Proteomes" id="UP000660454"/>
    </source>
</evidence>
<evidence type="ECO:0000313" key="2">
    <source>
        <dbReference type="EMBL" id="GIH62451.1"/>
    </source>
</evidence>
<feature type="domain" description="HTH cro/C1-type" evidence="1">
    <location>
        <begin position="21"/>
        <end position="93"/>
    </location>
</feature>
<protein>
    <submittedName>
        <fullName evidence="2">Transcriptional regulator</fullName>
    </submittedName>
</protein>
<proteinExistence type="predicted"/>
<dbReference type="Gene3D" id="3.30.450.180">
    <property type="match status" value="1"/>
</dbReference>
<dbReference type="InterPro" id="IPR010982">
    <property type="entry name" value="Lambda_DNA-bd_dom_sf"/>
</dbReference>
<accession>A0ABQ4GLZ3</accession>
<dbReference type="InterPro" id="IPR001387">
    <property type="entry name" value="Cro/C1-type_HTH"/>
</dbReference>
<dbReference type="PANTHER" id="PTHR35010:SF2">
    <property type="entry name" value="BLL4672 PROTEIN"/>
    <property type="match status" value="1"/>
</dbReference>
<dbReference type="Pfam" id="PF17765">
    <property type="entry name" value="MLTR_LBD"/>
    <property type="match status" value="1"/>
</dbReference>
<reference evidence="2 3" key="1">
    <citation type="submission" date="2021-01" db="EMBL/GenBank/DDBJ databases">
        <title>Whole genome shotgun sequence of Microbispora siamensis NBRC 104113.</title>
        <authorList>
            <person name="Komaki H."/>
            <person name="Tamura T."/>
        </authorList>
    </citation>
    <scope>NUCLEOTIDE SEQUENCE [LARGE SCALE GENOMIC DNA]</scope>
    <source>
        <strain evidence="2 3">NBRC 104113</strain>
    </source>
</reference>
<dbReference type="InterPro" id="IPR041413">
    <property type="entry name" value="MLTR_LBD"/>
</dbReference>
<evidence type="ECO:0000259" key="1">
    <source>
        <dbReference type="SMART" id="SM00530"/>
    </source>
</evidence>
<sequence>MRAFDSRRTVTGMDKLGLANFLRGARERVSPADVGLPEGRRRRTPGLRREEVAQLAYISVDHYTRLEQARGRHPSRRVLDGIARALRLSDQERAHLFHLAGEREESRSAEPVREVRPSTLNLLNRLTDAAAIVVDDTCGVLAWNPLAAALFEDFSALAGQERNVIRRYFLHPDPEQRHYGMGSPERFVVTAVSYLRVAVTRYPDSRELKSLVEELLAGSEEFARLWNSQRFHIERHLRHTVRHPRVGPIELDFDVLTVPDQEQQVVIFTAEPGSPAYESLQFLKVIGAEQVPAEA</sequence>
<organism evidence="2 3">
    <name type="scientific">Microbispora siamensis</name>
    <dbReference type="NCBI Taxonomy" id="564413"/>
    <lineage>
        <taxon>Bacteria</taxon>
        <taxon>Bacillati</taxon>
        <taxon>Actinomycetota</taxon>
        <taxon>Actinomycetes</taxon>
        <taxon>Streptosporangiales</taxon>
        <taxon>Streptosporangiaceae</taxon>
        <taxon>Microbispora</taxon>
    </lineage>
</organism>
<name>A0ABQ4GLZ3_9ACTN</name>
<dbReference type="EMBL" id="BOOF01000017">
    <property type="protein sequence ID" value="GIH62451.1"/>
    <property type="molecule type" value="Genomic_DNA"/>
</dbReference>
<dbReference type="PANTHER" id="PTHR35010">
    <property type="entry name" value="BLL4672 PROTEIN-RELATED"/>
    <property type="match status" value="1"/>
</dbReference>
<keyword evidence="3" id="KW-1185">Reference proteome</keyword>
<dbReference type="SMART" id="SM00530">
    <property type="entry name" value="HTH_XRE"/>
    <property type="match status" value="1"/>
</dbReference>
<gene>
    <name evidence="2" type="ORF">Msi02_32680</name>
</gene>
<comment type="caution">
    <text evidence="2">The sequence shown here is derived from an EMBL/GenBank/DDBJ whole genome shotgun (WGS) entry which is preliminary data.</text>
</comment>
<dbReference type="Proteomes" id="UP000660454">
    <property type="component" value="Unassembled WGS sequence"/>
</dbReference>